<dbReference type="Gene3D" id="3.30.530.20">
    <property type="match status" value="1"/>
</dbReference>
<accession>A0ABV8ENB6</accession>
<protein>
    <submittedName>
        <fullName evidence="3">SRPBCC domain-containing protein</fullName>
    </submittedName>
</protein>
<proteinExistence type="inferred from homology"/>
<comment type="caution">
    <text evidence="3">The sequence shown here is derived from an EMBL/GenBank/DDBJ whole genome shotgun (WGS) entry which is preliminary data.</text>
</comment>
<feature type="domain" description="Activator of Hsp90 ATPase homologue 1/2-like C-terminal" evidence="2">
    <location>
        <begin position="15"/>
        <end position="135"/>
    </location>
</feature>
<dbReference type="EMBL" id="JBHSAV010000045">
    <property type="protein sequence ID" value="MFC3976705.1"/>
    <property type="molecule type" value="Genomic_DNA"/>
</dbReference>
<organism evidence="3 4">
    <name type="scientific">Belliella kenyensis</name>
    <dbReference type="NCBI Taxonomy" id="1472724"/>
    <lineage>
        <taxon>Bacteria</taxon>
        <taxon>Pseudomonadati</taxon>
        <taxon>Bacteroidota</taxon>
        <taxon>Cytophagia</taxon>
        <taxon>Cytophagales</taxon>
        <taxon>Cyclobacteriaceae</taxon>
        <taxon>Belliella</taxon>
    </lineage>
</organism>
<comment type="similarity">
    <text evidence="1">Belongs to the AHA1 family.</text>
</comment>
<dbReference type="RefSeq" id="WP_241296322.1">
    <property type="nucleotide sequence ID" value="NZ_JAKZGR010000013.1"/>
</dbReference>
<dbReference type="InterPro" id="IPR023393">
    <property type="entry name" value="START-like_dom_sf"/>
</dbReference>
<sequence>MKNPIEVRVHVKSNLAQVWNAWTDPKHIVNWNFATQTWHCPLAQLKLHAGGSFSYTMAAKDGSMSFDFKGVFELVEEKNRLTFTLDDGRAVEVSFQQEDEDVLLIERFEPDQLNDVVLQKAGWQAIVDNFKAYVEGLSVHEKI</sequence>
<evidence type="ECO:0000313" key="4">
    <source>
        <dbReference type="Proteomes" id="UP001595766"/>
    </source>
</evidence>
<dbReference type="Proteomes" id="UP001595766">
    <property type="component" value="Unassembled WGS sequence"/>
</dbReference>
<dbReference type="Pfam" id="PF08327">
    <property type="entry name" value="AHSA1"/>
    <property type="match status" value="1"/>
</dbReference>
<reference evidence="4" key="1">
    <citation type="journal article" date="2019" name="Int. J. Syst. Evol. Microbiol.">
        <title>The Global Catalogue of Microorganisms (GCM) 10K type strain sequencing project: providing services to taxonomists for standard genome sequencing and annotation.</title>
        <authorList>
            <consortium name="The Broad Institute Genomics Platform"/>
            <consortium name="The Broad Institute Genome Sequencing Center for Infectious Disease"/>
            <person name="Wu L."/>
            <person name="Ma J."/>
        </authorList>
    </citation>
    <scope>NUCLEOTIDE SEQUENCE [LARGE SCALE GENOMIC DNA]</scope>
    <source>
        <strain evidence="4">CECT 8551</strain>
    </source>
</reference>
<name>A0ABV8ENB6_9BACT</name>
<gene>
    <name evidence="3" type="ORF">ACFOUP_09985</name>
</gene>
<evidence type="ECO:0000313" key="3">
    <source>
        <dbReference type="EMBL" id="MFC3976705.1"/>
    </source>
</evidence>
<evidence type="ECO:0000259" key="2">
    <source>
        <dbReference type="Pfam" id="PF08327"/>
    </source>
</evidence>
<keyword evidence="4" id="KW-1185">Reference proteome</keyword>
<evidence type="ECO:0000256" key="1">
    <source>
        <dbReference type="ARBA" id="ARBA00006817"/>
    </source>
</evidence>
<dbReference type="InterPro" id="IPR013538">
    <property type="entry name" value="ASHA1/2-like_C"/>
</dbReference>
<dbReference type="SUPFAM" id="SSF55961">
    <property type="entry name" value="Bet v1-like"/>
    <property type="match status" value="1"/>
</dbReference>